<feature type="non-terminal residue" evidence="1">
    <location>
        <position position="134"/>
    </location>
</feature>
<sequence length="134" mass="15727">LDERTLKCVCCTPICLSNLRYYTPKIHNDFPMHAIINTDSFLHSPLGMHDVKHHRETSNRGKTEYITEYPFCKFKILTAILSFCVERKSDMYDMAKARRLWHVRETCPLSSLCFTRQRSDEHGYQVQDTGSNHV</sequence>
<organism evidence="1 2">
    <name type="scientific">Diploptera punctata</name>
    <name type="common">Pacific beetle cockroach</name>
    <dbReference type="NCBI Taxonomy" id="6984"/>
    <lineage>
        <taxon>Eukaryota</taxon>
        <taxon>Metazoa</taxon>
        <taxon>Ecdysozoa</taxon>
        <taxon>Arthropoda</taxon>
        <taxon>Hexapoda</taxon>
        <taxon>Insecta</taxon>
        <taxon>Pterygota</taxon>
        <taxon>Neoptera</taxon>
        <taxon>Polyneoptera</taxon>
        <taxon>Dictyoptera</taxon>
        <taxon>Blattodea</taxon>
        <taxon>Blaberoidea</taxon>
        <taxon>Blaberidae</taxon>
        <taxon>Diplopterinae</taxon>
        <taxon>Diploptera</taxon>
    </lineage>
</organism>
<dbReference type="AlphaFoldDB" id="A0AAD8EPU4"/>
<feature type="non-terminal residue" evidence="1">
    <location>
        <position position="1"/>
    </location>
</feature>
<gene>
    <name evidence="1" type="ORF">L9F63_011498</name>
</gene>
<evidence type="ECO:0000313" key="2">
    <source>
        <dbReference type="Proteomes" id="UP001233999"/>
    </source>
</evidence>
<dbReference type="EMBL" id="JASPKZ010001595">
    <property type="protein sequence ID" value="KAJ9597629.1"/>
    <property type="molecule type" value="Genomic_DNA"/>
</dbReference>
<comment type="caution">
    <text evidence="1">The sequence shown here is derived from an EMBL/GenBank/DDBJ whole genome shotgun (WGS) entry which is preliminary data.</text>
</comment>
<reference evidence="1" key="2">
    <citation type="submission" date="2023-05" db="EMBL/GenBank/DDBJ databases">
        <authorList>
            <person name="Fouks B."/>
        </authorList>
    </citation>
    <scope>NUCLEOTIDE SEQUENCE</scope>
    <source>
        <strain evidence="1">Stay&amp;Tobe</strain>
        <tissue evidence="1">Testes</tissue>
    </source>
</reference>
<reference evidence="1" key="1">
    <citation type="journal article" date="2023" name="IScience">
        <title>Live-bearing cockroach genome reveals convergent evolutionary mechanisms linked to viviparity in insects and beyond.</title>
        <authorList>
            <person name="Fouks B."/>
            <person name="Harrison M.C."/>
            <person name="Mikhailova A.A."/>
            <person name="Marchal E."/>
            <person name="English S."/>
            <person name="Carruthers M."/>
            <person name="Jennings E.C."/>
            <person name="Chiamaka E.L."/>
            <person name="Frigard R.A."/>
            <person name="Pippel M."/>
            <person name="Attardo G.M."/>
            <person name="Benoit J.B."/>
            <person name="Bornberg-Bauer E."/>
            <person name="Tobe S.S."/>
        </authorList>
    </citation>
    <scope>NUCLEOTIDE SEQUENCE</scope>
    <source>
        <strain evidence="1">Stay&amp;Tobe</strain>
    </source>
</reference>
<name>A0AAD8EPU4_DIPPU</name>
<keyword evidence="2" id="KW-1185">Reference proteome</keyword>
<accession>A0AAD8EPU4</accession>
<dbReference type="Proteomes" id="UP001233999">
    <property type="component" value="Unassembled WGS sequence"/>
</dbReference>
<proteinExistence type="predicted"/>
<evidence type="ECO:0000313" key="1">
    <source>
        <dbReference type="EMBL" id="KAJ9597629.1"/>
    </source>
</evidence>
<protein>
    <submittedName>
        <fullName evidence="1">Uncharacterized protein</fullName>
    </submittedName>
</protein>